<gene>
    <name evidence="2" type="ORF">D5396_18135</name>
</gene>
<protein>
    <submittedName>
        <fullName evidence="2">Uncharacterized protein</fullName>
    </submittedName>
</protein>
<feature type="transmembrane region" description="Helical" evidence="1">
    <location>
        <begin position="6"/>
        <end position="23"/>
    </location>
</feature>
<organism evidence="2 3">
    <name type="scientific">Rahnella inusitata</name>
    <dbReference type="NCBI Taxonomy" id="58169"/>
    <lineage>
        <taxon>Bacteria</taxon>
        <taxon>Pseudomonadati</taxon>
        <taxon>Pseudomonadota</taxon>
        <taxon>Gammaproteobacteria</taxon>
        <taxon>Enterobacterales</taxon>
        <taxon>Yersiniaceae</taxon>
        <taxon>Rahnella</taxon>
    </lineage>
</organism>
<keyword evidence="1" id="KW-1133">Transmembrane helix</keyword>
<name>A0ABX9NZH7_9GAMM</name>
<accession>A0ABX9NZH7</accession>
<dbReference type="Proteomes" id="UP000284119">
    <property type="component" value="Unassembled WGS sequence"/>
</dbReference>
<keyword evidence="3" id="KW-1185">Reference proteome</keyword>
<proteinExistence type="predicted"/>
<keyword evidence="1" id="KW-0472">Membrane</keyword>
<reference evidence="2 3" key="1">
    <citation type="submission" date="2018-09" db="EMBL/GenBank/DDBJ databases">
        <authorList>
            <person name="Le Fleche-Mateos A."/>
        </authorList>
    </citation>
    <scope>NUCLEOTIDE SEQUENCE [LARGE SCALE GENOMIC DNA]</scope>
    <source>
        <strain evidence="2 3">DSM 30078</strain>
    </source>
</reference>
<evidence type="ECO:0000313" key="2">
    <source>
        <dbReference type="EMBL" id="RJT10811.1"/>
    </source>
</evidence>
<dbReference type="EMBL" id="RAHG01000010">
    <property type="protein sequence ID" value="RJT10811.1"/>
    <property type="molecule type" value="Genomic_DNA"/>
</dbReference>
<keyword evidence="1" id="KW-0812">Transmembrane</keyword>
<evidence type="ECO:0000256" key="1">
    <source>
        <dbReference type="SAM" id="Phobius"/>
    </source>
</evidence>
<feature type="transmembrane region" description="Helical" evidence="1">
    <location>
        <begin position="53"/>
        <end position="75"/>
    </location>
</feature>
<comment type="caution">
    <text evidence="2">The sequence shown here is derived from an EMBL/GenBank/DDBJ whole genome shotgun (WGS) entry which is preliminary data.</text>
</comment>
<sequence>MDSLVLLKILVVLIIFIWIRETLRRRRRKRQDPGGAISQANARERHQWRYVRWVFILIQTAFGLYMLGSLIQFLLR</sequence>
<evidence type="ECO:0000313" key="3">
    <source>
        <dbReference type="Proteomes" id="UP000284119"/>
    </source>
</evidence>